<gene>
    <name evidence="4" type="ORF">AB1Y20_011322</name>
</gene>
<evidence type="ECO:0000313" key="5">
    <source>
        <dbReference type="Proteomes" id="UP001515480"/>
    </source>
</evidence>
<evidence type="ECO:0000256" key="1">
    <source>
        <dbReference type="ARBA" id="ARBA00005046"/>
    </source>
</evidence>
<dbReference type="SUPFAM" id="SSF54285">
    <property type="entry name" value="MoaD/ThiS"/>
    <property type="match status" value="1"/>
</dbReference>
<dbReference type="EMBL" id="JBGBPQ010000022">
    <property type="protein sequence ID" value="KAL1503267.1"/>
    <property type="molecule type" value="Genomic_DNA"/>
</dbReference>
<dbReference type="PANTHER" id="PTHR33359">
    <property type="entry name" value="MOLYBDOPTERIN SYNTHASE SULFUR CARRIER SUBUNIT"/>
    <property type="match status" value="1"/>
</dbReference>
<evidence type="ECO:0000313" key="4">
    <source>
        <dbReference type="EMBL" id="KAL1503267.1"/>
    </source>
</evidence>
<comment type="pathway">
    <text evidence="1">Cofactor biosynthesis; molybdopterin biosynthesis.</text>
</comment>
<keyword evidence="3" id="KW-0501">Molybdenum cofactor biosynthesis</keyword>
<comment type="caution">
    <text evidence="4">The sequence shown here is derived from an EMBL/GenBank/DDBJ whole genome shotgun (WGS) entry which is preliminary data.</text>
</comment>
<protein>
    <recommendedName>
        <fullName evidence="6">Molybdopterin synthase sulfur carrier subunit</fullName>
    </recommendedName>
</protein>
<dbReference type="InterPro" id="IPR044672">
    <property type="entry name" value="MOCS2A"/>
</dbReference>
<sequence>MPVSPPSSLQVCFFAAAREEAGVAEAMLSVSPSLDVETFLSTLATQFPGLEAMLPRCGVARNGEYVHGRSLSLSDGDEVAIIPPVSGG</sequence>
<dbReference type="AlphaFoldDB" id="A0AB34IP91"/>
<proteinExistence type="predicted"/>
<evidence type="ECO:0000256" key="2">
    <source>
        <dbReference type="ARBA" id="ARBA00022741"/>
    </source>
</evidence>
<evidence type="ECO:0000256" key="3">
    <source>
        <dbReference type="ARBA" id="ARBA00023150"/>
    </source>
</evidence>
<dbReference type="Gene3D" id="3.10.20.30">
    <property type="match status" value="1"/>
</dbReference>
<name>A0AB34IP91_PRYPA</name>
<dbReference type="CDD" id="cd00754">
    <property type="entry name" value="Ubl_MoaD"/>
    <property type="match status" value="1"/>
</dbReference>
<organism evidence="4 5">
    <name type="scientific">Prymnesium parvum</name>
    <name type="common">Toxic golden alga</name>
    <dbReference type="NCBI Taxonomy" id="97485"/>
    <lineage>
        <taxon>Eukaryota</taxon>
        <taxon>Haptista</taxon>
        <taxon>Haptophyta</taxon>
        <taxon>Prymnesiophyceae</taxon>
        <taxon>Prymnesiales</taxon>
        <taxon>Prymnesiaceae</taxon>
        <taxon>Prymnesium</taxon>
    </lineage>
</organism>
<dbReference type="GO" id="GO:0006777">
    <property type="term" value="P:Mo-molybdopterin cofactor biosynthetic process"/>
    <property type="evidence" value="ECO:0007669"/>
    <property type="project" value="UniProtKB-KW"/>
</dbReference>
<dbReference type="InterPro" id="IPR003749">
    <property type="entry name" value="ThiS/MoaD-like"/>
</dbReference>
<dbReference type="PANTHER" id="PTHR33359:SF1">
    <property type="entry name" value="MOLYBDOPTERIN SYNTHASE SULFUR CARRIER SUBUNIT"/>
    <property type="match status" value="1"/>
</dbReference>
<reference evidence="4 5" key="1">
    <citation type="journal article" date="2024" name="Science">
        <title>Giant polyketide synthase enzymes in the biosynthesis of giant marine polyether toxins.</title>
        <authorList>
            <person name="Fallon T.R."/>
            <person name="Shende V.V."/>
            <person name="Wierzbicki I.H."/>
            <person name="Pendleton A.L."/>
            <person name="Watervoot N.F."/>
            <person name="Auber R.P."/>
            <person name="Gonzalez D.J."/>
            <person name="Wisecaver J.H."/>
            <person name="Moore B.S."/>
        </authorList>
    </citation>
    <scope>NUCLEOTIDE SEQUENCE [LARGE SCALE GENOMIC DNA]</scope>
    <source>
        <strain evidence="4 5">12B1</strain>
    </source>
</reference>
<dbReference type="Proteomes" id="UP001515480">
    <property type="component" value="Unassembled WGS sequence"/>
</dbReference>
<dbReference type="Pfam" id="PF02597">
    <property type="entry name" value="ThiS"/>
    <property type="match status" value="1"/>
</dbReference>
<accession>A0AB34IP91</accession>
<dbReference type="GO" id="GO:1990133">
    <property type="term" value="C:molybdopterin adenylyltransferase complex"/>
    <property type="evidence" value="ECO:0007669"/>
    <property type="project" value="TreeGrafter"/>
</dbReference>
<keyword evidence="2" id="KW-0547">Nucleotide-binding</keyword>
<evidence type="ECO:0008006" key="6">
    <source>
        <dbReference type="Google" id="ProtNLM"/>
    </source>
</evidence>
<dbReference type="GO" id="GO:0000166">
    <property type="term" value="F:nucleotide binding"/>
    <property type="evidence" value="ECO:0007669"/>
    <property type="project" value="UniProtKB-KW"/>
</dbReference>
<dbReference type="FunFam" id="3.10.20.30:FF:000010">
    <property type="entry name" value="Molybdopterin synthase sulfur carrier subunit"/>
    <property type="match status" value="1"/>
</dbReference>
<dbReference type="InterPro" id="IPR016155">
    <property type="entry name" value="Mopterin_synth/thiamin_S_b"/>
</dbReference>
<keyword evidence="5" id="KW-1185">Reference proteome</keyword>
<dbReference type="InterPro" id="IPR012675">
    <property type="entry name" value="Beta-grasp_dom_sf"/>
</dbReference>